<feature type="compositionally biased region" description="Low complexity" evidence="1">
    <location>
        <begin position="29"/>
        <end position="41"/>
    </location>
</feature>
<evidence type="ECO:0000313" key="4">
    <source>
        <dbReference type="Proteomes" id="UP001302126"/>
    </source>
</evidence>
<dbReference type="PANTHER" id="PTHR35896:SF3">
    <property type="entry name" value="MAJOR FACILITATOR SUPERFAMILY TRANSPORTER"/>
    <property type="match status" value="1"/>
</dbReference>
<feature type="transmembrane region" description="Helical" evidence="2">
    <location>
        <begin position="53"/>
        <end position="74"/>
    </location>
</feature>
<sequence length="253" mass="28100">MPRPTDLNTPFLDKSNKHNHNNDNDDTYSSEIETTSPPSPLQLTPKHHTLSTLFHPIIYLFAIWGLISLSFGILQTSSSASPSTKNLDVYHPTTLPAGLTSCICGSSPLEALSLGCEFDTLSSAWLPPYCRDAELTAEFERAGPWSYWRDEAGTITLTVQEVAMLGGTENPKFYATRRYHIAHCLFYWQKYWRMRDTGVVMEEMYDSLEHAKHCARLVLNPVPVPEGLIEVPVVMNGSGLLVGKEGGGHGHGH</sequence>
<feature type="region of interest" description="Disordered" evidence="1">
    <location>
        <begin position="1"/>
        <end position="41"/>
    </location>
</feature>
<keyword evidence="4" id="KW-1185">Reference proteome</keyword>
<dbReference type="InterPro" id="IPR053008">
    <property type="entry name" value="Phomopsin_biosynth_assoc"/>
</dbReference>
<dbReference type="AlphaFoldDB" id="A0AAN6WX25"/>
<dbReference type="Proteomes" id="UP001302126">
    <property type="component" value="Unassembled WGS sequence"/>
</dbReference>
<evidence type="ECO:0000313" key="3">
    <source>
        <dbReference type="EMBL" id="KAK4189809.1"/>
    </source>
</evidence>
<proteinExistence type="predicted"/>
<comment type="caution">
    <text evidence="3">The sequence shown here is derived from an EMBL/GenBank/DDBJ whole genome shotgun (WGS) entry which is preliminary data.</text>
</comment>
<organism evidence="3 4">
    <name type="scientific">Podospora australis</name>
    <dbReference type="NCBI Taxonomy" id="1536484"/>
    <lineage>
        <taxon>Eukaryota</taxon>
        <taxon>Fungi</taxon>
        <taxon>Dikarya</taxon>
        <taxon>Ascomycota</taxon>
        <taxon>Pezizomycotina</taxon>
        <taxon>Sordariomycetes</taxon>
        <taxon>Sordariomycetidae</taxon>
        <taxon>Sordariales</taxon>
        <taxon>Podosporaceae</taxon>
        <taxon>Podospora</taxon>
    </lineage>
</organism>
<feature type="compositionally biased region" description="Basic and acidic residues" evidence="1">
    <location>
        <begin position="14"/>
        <end position="23"/>
    </location>
</feature>
<evidence type="ECO:0000256" key="2">
    <source>
        <dbReference type="SAM" id="Phobius"/>
    </source>
</evidence>
<gene>
    <name evidence="3" type="ORF">QBC35DRAFT_429629</name>
</gene>
<evidence type="ECO:0000256" key="1">
    <source>
        <dbReference type="SAM" id="MobiDB-lite"/>
    </source>
</evidence>
<dbReference type="PANTHER" id="PTHR35896">
    <property type="entry name" value="IG-LIKE DOMAIN-CONTAINING PROTEIN"/>
    <property type="match status" value="1"/>
</dbReference>
<dbReference type="EMBL" id="MU864371">
    <property type="protein sequence ID" value="KAK4189809.1"/>
    <property type="molecule type" value="Genomic_DNA"/>
</dbReference>
<keyword evidence="2" id="KW-0812">Transmembrane</keyword>
<reference evidence="3" key="1">
    <citation type="journal article" date="2023" name="Mol. Phylogenet. Evol.">
        <title>Genome-scale phylogeny and comparative genomics of the fungal order Sordariales.</title>
        <authorList>
            <person name="Hensen N."/>
            <person name="Bonometti L."/>
            <person name="Westerberg I."/>
            <person name="Brannstrom I.O."/>
            <person name="Guillou S."/>
            <person name="Cros-Aarteil S."/>
            <person name="Calhoun S."/>
            <person name="Haridas S."/>
            <person name="Kuo A."/>
            <person name="Mondo S."/>
            <person name="Pangilinan J."/>
            <person name="Riley R."/>
            <person name="LaButti K."/>
            <person name="Andreopoulos B."/>
            <person name="Lipzen A."/>
            <person name="Chen C."/>
            <person name="Yan M."/>
            <person name="Daum C."/>
            <person name="Ng V."/>
            <person name="Clum A."/>
            <person name="Steindorff A."/>
            <person name="Ohm R.A."/>
            <person name="Martin F."/>
            <person name="Silar P."/>
            <person name="Natvig D.O."/>
            <person name="Lalanne C."/>
            <person name="Gautier V."/>
            <person name="Ament-Velasquez S.L."/>
            <person name="Kruys A."/>
            <person name="Hutchinson M.I."/>
            <person name="Powell A.J."/>
            <person name="Barry K."/>
            <person name="Miller A.N."/>
            <person name="Grigoriev I.V."/>
            <person name="Debuchy R."/>
            <person name="Gladieux P."/>
            <person name="Hiltunen Thoren M."/>
            <person name="Johannesson H."/>
        </authorList>
    </citation>
    <scope>NUCLEOTIDE SEQUENCE</scope>
    <source>
        <strain evidence="3">PSN309</strain>
    </source>
</reference>
<name>A0AAN6WX25_9PEZI</name>
<keyword evidence="2" id="KW-0472">Membrane</keyword>
<protein>
    <submittedName>
        <fullName evidence="3">Uncharacterized protein</fullName>
    </submittedName>
</protein>
<accession>A0AAN6WX25</accession>
<reference evidence="3" key="2">
    <citation type="submission" date="2023-05" db="EMBL/GenBank/DDBJ databases">
        <authorList>
            <consortium name="Lawrence Berkeley National Laboratory"/>
            <person name="Steindorff A."/>
            <person name="Hensen N."/>
            <person name="Bonometti L."/>
            <person name="Westerberg I."/>
            <person name="Brannstrom I.O."/>
            <person name="Guillou S."/>
            <person name="Cros-Aarteil S."/>
            <person name="Calhoun S."/>
            <person name="Haridas S."/>
            <person name="Kuo A."/>
            <person name="Mondo S."/>
            <person name="Pangilinan J."/>
            <person name="Riley R."/>
            <person name="Labutti K."/>
            <person name="Andreopoulos B."/>
            <person name="Lipzen A."/>
            <person name="Chen C."/>
            <person name="Yanf M."/>
            <person name="Daum C."/>
            <person name="Ng V."/>
            <person name="Clum A."/>
            <person name="Ohm R."/>
            <person name="Martin F."/>
            <person name="Silar P."/>
            <person name="Natvig D."/>
            <person name="Lalanne C."/>
            <person name="Gautier V."/>
            <person name="Ament-Velasquez S.L."/>
            <person name="Kruys A."/>
            <person name="Hutchinson M.I."/>
            <person name="Powell A.J."/>
            <person name="Barry K."/>
            <person name="Miller A.N."/>
            <person name="Grigoriev I.V."/>
            <person name="Debuchy R."/>
            <person name="Gladieux P."/>
            <person name="Thoren M.H."/>
            <person name="Johannesson H."/>
        </authorList>
    </citation>
    <scope>NUCLEOTIDE SEQUENCE</scope>
    <source>
        <strain evidence="3">PSN309</strain>
    </source>
</reference>
<keyword evidence="2" id="KW-1133">Transmembrane helix</keyword>